<comment type="subcellular location">
    <subcellularLocation>
        <location evidence="1">Membrane</location>
        <topology evidence="1">Multi-pass membrane protein</topology>
    </subcellularLocation>
</comment>
<feature type="transmembrane region" description="Helical" evidence="6">
    <location>
        <begin position="333"/>
        <end position="351"/>
    </location>
</feature>
<organism evidence="7 8">
    <name type="scientific">Pseudomonas mediterranea</name>
    <dbReference type="NCBI Taxonomy" id="183795"/>
    <lineage>
        <taxon>Bacteria</taxon>
        <taxon>Pseudomonadati</taxon>
        <taxon>Pseudomonadota</taxon>
        <taxon>Gammaproteobacteria</taxon>
        <taxon>Pseudomonadales</taxon>
        <taxon>Pseudomonadaceae</taxon>
        <taxon>Pseudomonas</taxon>
    </lineage>
</organism>
<dbReference type="Gene3D" id="1.10.4160.10">
    <property type="entry name" value="Hydantoin permease"/>
    <property type="match status" value="1"/>
</dbReference>
<evidence type="ECO:0000256" key="4">
    <source>
        <dbReference type="ARBA" id="ARBA00022989"/>
    </source>
</evidence>
<feature type="transmembrane region" description="Helical" evidence="6">
    <location>
        <begin position="148"/>
        <end position="165"/>
    </location>
</feature>
<gene>
    <name evidence="7" type="ORF">SAMN05216476_4430</name>
</gene>
<name>A0AAX2DGL9_9PSED</name>
<feature type="transmembrane region" description="Helical" evidence="6">
    <location>
        <begin position="288"/>
        <end position="321"/>
    </location>
</feature>
<keyword evidence="5 6" id="KW-0472">Membrane</keyword>
<dbReference type="PANTHER" id="PTHR30569">
    <property type="entry name" value="CYTOSINE TRANSPORTER CODB"/>
    <property type="match status" value="1"/>
</dbReference>
<dbReference type="EMBL" id="LT629790">
    <property type="protein sequence ID" value="SDU69648.1"/>
    <property type="molecule type" value="Genomic_DNA"/>
</dbReference>
<feature type="transmembrane region" description="Helical" evidence="6">
    <location>
        <begin position="219"/>
        <end position="237"/>
    </location>
</feature>
<feature type="transmembrane region" description="Helical" evidence="6">
    <location>
        <begin position="57"/>
        <end position="77"/>
    </location>
</feature>
<feature type="transmembrane region" description="Helical" evidence="6">
    <location>
        <begin position="439"/>
        <end position="459"/>
    </location>
</feature>
<feature type="transmembrane region" description="Helical" evidence="6">
    <location>
        <begin position="98"/>
        <end position="120"/>
    </location>
</feature>
<accession>A0AAX2DGL9</accession>
<evidence type="ECO:0000256" key="1">
    <source>
        <dbReference type="ARBA" id="ARBA00004141"/>
    </source>
</evidence>
<dbReference type="GO" id="GO:0005886">
    <property type="term" value="C:plasma membrane"/>
    <property type="evidence" value="ECO:0007669"/>
    <property type="project" value="TreeGrafter"/>
</dbReference>
<dbReference type="AlphaFoldDB" id="A0AAX2DGL9"/>
<proteinExistence type="inferred from homology"/>
<protein>
    <submittedName>
        <fullName evidence="7">Cytosine/uracil/thiamine/allantoin permease</fullName>
    </submittedName>
</protein>
<dbReference type="Proteomes" id="UP000183772">
    <property type="component" value="Chromosome I"/>
</dbReference>
<comment type="similarity">
    <text evidence="2">Belongs to the purine-cytosine permease (2.A.39) family.</text>
</comment>
<evidence type="ECO:0000256" key="3">
    <source>
        <dbReference type="ARBA" id="ARBA00022692"/>
    </source>
</evidence>
<keyword evidence="4 6" id="KW-1133">Transmembrane helix</keyword>
<feature type="transmembrane region" description="Helical" evidence="6">
    <location>
        <begin position="363"/>
        <end position="384"/>
    </location>
</feature>
<dbReference type="InterPro" id="IPR030191">
    <property type="entry name" value="CodB"/>
</dbReference>
<evidence type="ECO:0000256" key="6">
    <source>
        <dbReference type="SAM" id="Phobius"/>
    </source>
</evidence>
<feature type="transmembrane region" description="Helical" evidence="6">
    <location>
        <begin position="31"/>
        <end position="51"/>
    </location>
</feature>
<keyword evidence="8" id="KW-1185">Reference proteome</keyword>
<dbReference type="PANTHER" id="PTHR30569:SF0">
    <property type="entry name" value="CYTOSINE PERMEASE"/>
    <property type="match status" value="1"/>
</dbReference>
<feature type="transmembrane region" description="Helical" evidence="6">
    <location>
        <begin position="177"/>
        <end position="199"/>
    </location>
</feature>
<dbReference type="GeneID" id="76214450"/>
<evidence type="ECO:0000313" key="8">
    <source>
        <dbReference type="Proteomes" id="UP000183772"/>
    </source>
</evidence>
<evidence type="ECO:0000256" key="5">
    <source>
        <dbReference type="ARBA" id="ARBA00023136"/>
    </source>
</evidence>
<evidence type="ECO:0000256" key="2">
    <source>
        <dbReference type="ARBA" id="ARBA00008974"/>
    </source>
</evidence>
<dbReference type="GO" id="GO:0015209">
    <property type="term" value="F:cytosine transmembrane transporter activity"/>
    <property type="evidence" value="ECO:0007669"/>
    <property type="project" value="InterPro"/>
</dbReference>
<dbReference type="RefSeq" id="WP_230164983.1">
    <property type="nucleotide sequence ID" value="NZ_CAKKMJ010000016.1"/>
</dbReference>
<dbReference type="InterPro" id="IPR001248">
    <property type="entry name" value="Pur-cyt_permease"/>
</dbReference>
<feature type="transmembrane region" description="Helical" evidence="6">
    <location>
        <begin position="405"/>
        <end position="427"/>
    </location>
</feature>
<evidence type="ECO:0000313" key="7">
    <source>
        <dbReference type="EMBL" id="SDU69648.1"/>
    </source>
</evidence>
<reference evidence="7 8" key="1">
    <citation type="submission" date="2016-10" db="EMBL/GenBank/DDBJ databases">
        <authorList>
            <person name="Varghese N."/>
            <person name="Submissions S."/>
        </authorList>
    </citation>
    <scope>NUCLEOTIDE SEQUENCE [LARGE SCALE GENOMIC DNA]</scope>
    <source>
        <strain evidence="7 8">DSM 16733</strain>
    </source>
</reference>
<sequence>MTSSNSVEQEALAGRLPVLAGNRVYKTYGSFLWTCCAFSAATWAFLIGSYLPFVGDWRLGVMGYTIGLIIGMALVSLASGVPSFKYGTDPIDTAKPSFGYRGIVIPLFGLLATLIGWSYVVEALTARGAANVAATITGSQVTGDSHEHLVIGVALAALLLVWIIASKGPKLFERLNGFIGPLHMLITLVMFGILVHKFGLENLWHNQLPADQMLSHDPVQGLALAVEFGVSNAMTWWPVMGGLTRLVKHKNHVMGPSIIGVGILGAAVVSTVAALAAISAGTYDPTIWMIAVGGSIFGSIVMTIVLTANIATMVVMIYLAGVSIQQVKFFARLKWELLLALLLLPGLYFAFETEWLLSNVMSWLSYNGVMFVGISGITLVDYFVLRREQLDAPSLFATHNSHYAYWGGINWAAVVISIVAVAGYLALYNPVTVAMSESFRYFGASIPVIAISGLAYYLAARMILAPLGKGHYARAVVLSQPTLDPQPKPGTLRVSL</sequence>
<feature type="transmembrane region" description="Helical" evidence="6">
    <location>
        <begin position="258"/>
        <end position="282"/>
    </location>
</feature>
<keyword evidence="3 6" id="KW-0812">Transmembrane</keyword>
<dbReference type="Pfam" id="PF02133">
    <property type="entry name" value="Transp_cyt_pur"/>
    <property type="match status" value="1"/>
</dbReference>